<keyword evidence="4" id="KW-0819">tRNA processing</keyword>
<evidence type="ECO:0000313" key="8">
    <source>
        <dbReference type="Proteomes" id="UP000830116"/>
    </source>
</evidence>
<evidence type="ECO:0000256" key="5">
    <source>
        <dbReference type="ARBA" id="ARBA00034489"/>
    </source>
</evidence>
<evidence type="ECO:0000256" key="4">
    <source>
        <dbReference type="ARBA" id="ARBA00022694"/>
    </source>
</evidence>
<evidence type="ECO:0000256" key="1">
    <source>
        <dbReference type="ARBA" id="ARBA00012386"/>
    </source>
</evidence>
<dbReference type="RefSeq" id="WP_243540230.1">
    <property type="nucleotide sequence ID" value="NZ_CP093442.1"/>
</dbReference>
<keyword evidence="3" id="KW-0949">S-adenosyl-L-methionine</keyword>
<dbReference type="PANTHER" id="PTHR21392:SF0">
    <property type="entry name" value="TRNA-URIDINE AMINOCARBOXYPROPYLTRANSFERASE 2"/>
    <property type="match status" value="1"/>
</dbReference>
<dbReference type="InterPro" id="IPR039262">
    <property type="entry name" value="DTWD2/TAPT"/>
</dbReference>
<keyword evidence="2" id="KW-0808">Transferase</keyword>
<dbReference type="Pfam" id="PF03942">
    <property type="entry name" value="DTW"/>
    <property type="match status" value="1"/>
</dbReference>
<dbReference type="Proteomes" id="UP000830116">
    <property type="component" value="Chromosome"/>
</dbReference>
<dbReference type="EC" id="2.5.1.25" evidence="1"/>
<comment type="similarity">
    <text evidence="5">Belongs to the TDD superfamily. DTWD2 family.</text>
</comment>
<sequence length="209" mass="23692">MKVHTLNIFTRKRKTIDPCPTCFLHRQRCICAFIPKHDLKIRVSLIIHAKELKRTTNTGRLALHALSNSQMYVRGQSTERLDLNTLLVPQYETYVLFPSDDAVNLEDIKPQKPIQLIVTDGNWRQASKLNTRHPELAHLPRVKIGAANTARYHLRKEHFSEGLATLEAIALALRIIEGEEVGDSLLGLYQKKLTATLQGRGLTPSSELE</sequence>
<dbReference type="EMBL" id="CP093442">
    <property type="protein sequence ID" value="UOF02570.1"/>
    <property type="molecule type" value="Genomic_DNA"/>
</dbReference>
<evidence type="ECO:0000313" key="7">
    <source>
        <dbReference type="EMBL" id="UOF02570.1"/>
    </source>
</evidence>
<reference evidence="7" key="1">
    <citation type="submission" date="2022-03" db="EMBL/GenBank/DDBJ databases">
        <title>Genome Identification and Characterization of new species Bdellovibrio reynosense LBG001 sp. nov. from a Mexico soil sample.</title>
        <authorList>
            <person name="Camilli A."/>
            <person name="Ajao Y."/>
            <person name="Guo X."/>
        </authorList>
    </citation>
    <scope>NUCLEOTIDE SEQUENCE</scope>
    <source>
        <strain evidence="7">LBG001</strain>
    </source>
</reference>
<name>A0ABY4CCA0_9BACT</name>
<keyword evidence="8" id="KW-1185">Reference proteome</keyword>
<organism evidence="7 8">
    <name type="scientific">Bdellovibrio reynosensis</name>
    <dbReference type="NCBI Taxonomy" id="2835041"/>
    <lineage>
        <taxon>Bacteria</taxon>
        <taxon>Pseudomonadati</taxon>
        <taxon>Bdellovibrionota</taxon>
        <taxon>Bdellovibrionia</taxon>
        <taxon>Bdellovibrionales</taxon>
        <taxon>Pseudobdellovibrionaceae</taxon>
        <taxon>Bdellovibrio</taxon>
    </lineage>
</organism>
<dbReference type="InterPro" id="IPR005636">
    <property type="entry name" value="DTW"/>
</dbReference>
<evidence type="ECO:0000259" key="6">
    <source>
        <dbReference type="SMART" id="SM01144"/>
    </source>
</evidence>
<protein>
    <recommendedName>
        <fullName evidence="1">tRNA-uridine aminocarboxypropyltransferase</fullName>
        <ecNumber evidence="1">2.5.1.25</ecNumber>
    </recommendedName>
</protein>
<feature type="domain" description="DTW" evidence="6">
    <location>
        <begin position="15"/>
        <end position="201"/>
    </location>
</feature>
<evidence type="ECO:0000256" key="3">
    <source>
        <dbReference type="ARBA" id="ARBA00022691"/>
    </source>
</evidence>
<dbReference type="PANTHER" id="PTHR21392">
    <property type="entry name" value="TRNA-URIDINE AMINOCARBOXYPROPYLTRANSFERASE 2"/>
    <property type="match status" value="1"/>
</dbReference>
<gene>
    <name evidence="7" type="ORF">MNR06_06340</name>
</gene>
<accession>A0ABY4CCA0</accession>
<evidence type="ECO:0000256" key="2">
    <source>
        <dbReference type="ARBA" id="ARBA00022679"/>
    </source>
</evidence>
<dbReference type="SMART" id="SM01144">
    <property type="entry name" value="DTW"/>
    <property type="match status" value="1"/>
</dbReference>
<proteinExistence type="inferred from homology"/>